<evidence type="ECO:0000256" key="1">
    <source>
        <dbReference type="SAM" id="MobiDB-lite"/>
    </source>
</evidence>
<dbReference type="EMBL" id="AP023091">
    <property type="protein sequence ID" value="BCE20184.1"/>
    <property type="molecule type" value="Genomic_DNA"/>
</dbReference>
<evidence type="ECO:0000313" key="8">
    <source>
        <dbReference type="EMBL" id="BCE72620.1"/>
    </source>
</evidence>
<dbReference type="EMBL" id="AP023096">
    <property type="protein sequence ID" value="BCE64033.1"/>
    <property type="molecule type" value="Genomic_DNA"/>
</dbReference>
<evidence type="ECO:0000313" key="3">
    <source>
        <dbReference type="EMBL" id="BCE29011.1"/>
    </source>
</evidence>
<dbReference type="EMBL" id="AP023093">
    <property type="protein sequence ID" value="BCE37755.1"/>
    <property type="molecule type" value="Genomic_DNA"/>
</dbReference>
<accession>A0A809Z445</accession>
<sequence>MSGIMGGQPSTTQPIATPWLSPKVVTRNMWPKVLKDIGARSVPACGNARGAGGQTRTLPVIPGWSEGPDPESRDSQVRKGAPGSVLRIAPE</sequence>
<evidence type="ECO:0000313" key="5">
    <source>
        <dbReference type="EMBL" id="BCE46435.1"/>
    </source>
</evidence>
<evidence type="ECO:0000313" key="9">
    <source>
        <dbReference type="EMBL" id="BCE81352.1"/>
    </source>
</evidence>
<reference evidence="10" key="2">
    <citation type="submission" date="2020-05" db="EMBL/GenBank/DDBJ databases">
        <title>Complete genome sequence of Bradyrhizobium diazoefficiens XF10 isolated from soybean nodule.</title>
        <authorList>
            <person name="Noda R."/>
            <person name="Kakizaki K."/>
            <person name="Minamisawa K."/>
        </authorList>
    </citation>
    <scope>NUCLEOTIDE SEQUENCE</scope>
    <source>
        <strain evidence="10">XF10</strain>
    </source>
</reference>
<evidence type="ECO:0000313" key="2">
    <source>
        <dbReference type="EMBL" id="BCE20184.1"/>
    </source>
</evidence>
<dbReference type="AlphaFoldDB" id="A0A809Z445"/>
<dbReference type="EMBL" id="AP023099">
    <property type="protein sequence ID" value="BCE89958.1"/>
    <property type="molecule type" value="Genomic_DNA"/>
</dbReference>
<evidence type="ECO:0000313" key="4">
    <source>
        <dbReference type="EMBL" id="BCE37755.1"/>
    </source>
</evidence>
<proteinExistence type="predicted"/>
<reference evidence="7" key="7">
    <citation type="submission" date="2020-05" db="EMBL/GenBank/DDBJ databases">
        <title>Complete genome sequence of Bradyrhizobium diazoefficiens XF6 isolated from soybean nodule.</title>
        <authorList>
            <person name="Noda R."/>
            <person name="Kakizaki K."/>
            <person name="Minamisawa K."/>
        </authorList>
    </citation>
    <scope>NUCLEOTIDE SEQUENCE</scope>
    <source>
        <strain evidence="7">XF6</strain>
    </source>
</reference>
<reference evidence="3" key="3">
    <citation type="submission" date="2020-05" db="EMBL/GenBank/DDBJ databases">
        <title>Complete genome sequence of Bradyrhizobium diazoefficiens XF2 isolated from soybean nodule.</title>
        <authorList>
            <person name="Noda R."/>
            <person name="Kakizaki K."/>
            <person name="Minamisawa K."/>
        </authorList>
    </citation>
    <scope>NUCLEOTIDE SEQUENCE</scope>
    <source>
        <strain evidence="3">XF2</strain>
    </source>
</reference>
<reference evidence="8" key="8">
    <citation type="submission" date="2020-05" db="EMBL/GenBank/DDBJ databases">
        <title>Complete genome sequence of Bradyrhizobium diazoefficiens XF8 isolated from soybean nodule.</title>
        <authorList>
            <person name="Noda R."/>
            <person name="Kakizaki K."/>
            <person name="Minamisawa K."/>
        </authorList>
    </citation>
    <scope>NUCLEOTIDE SEQUENCE</scope>
    <source>
        <strain evidence="8">XF8</strain>
    </source>
</reference>
<dbReference type="EMBL" id="AP023094">
    <property type="protein sequence ID" value="BCE46435.1"/>
    <property type="molecule type" value="Genomic_DNA"/>
</dbReference>
<name>A0A809Z445_9BRAD</name>
<reference evidence="6" key="6">
    <citation type="submission" date="2020-05" db="EMBL/GenBank/DDBJ databases">
        <title>Complete genome sequence of Bradyrhizobium diazoefficiens XF5 isolated from soybean nodule.</title>
        <authorList>
            <person name="Noda R."/>
            <person name="Kakizaki K."/>
            <person name="Minamisawa K."/>
        </authorList>
    </citation>
    <scope>NUCLEOTIDE SEQUENCE</scope>
    <source>
        <strain evidence="6">XF5</strain>
    </source>
</reference>
<gene>
    <name evidence="10" type="ORF">XF10B_27560</name>
    <name evidence="2" type="ORF">XF1B_28650</name>
    <name evidence="3" type="ORF">XF2B_27800</name>
    <name evidence="4" type="ORF">XF3B_27860</name>
    <name evidence="5" type="ORF">XF4B_27840</name>
    <name evidence="6" type="ORF">XF5B_28100</name>
    <name evidence="7" type="ORF">XF6B_28320</name>
    <name evidence="8" type="ORF">XF8B_27310</name>
    <name evidence="9" type="ORF">XF9B_27730</name>
</gene>
<dbReference type="EMBL" id="AP023098">
    <property type="protein sequence ID" value="BCE81352.1"/>
    <property type="molecule type" value="Genomic_DNA"/>
</dbReference>
<organism evidence="5">
    <name type="scientific">Bradyrhizobium diazoefficiens</name>
    <dbReference type="NCBI Taxonomy" id="1355477"/>
    <lineage>
        <taxon>Bacteria</taxon>
        <taxon>Pseudomonadati</taxon>
        <taxon>Pseudomonadota</taxon>
        <taxon>Alphaproteobacteria</taxon>
        <taxon>Hyphomicrobiales</taxon>
        <taxon>Nitrobacteraceae</taxon>
        <taxon>Bradyrhizobium</taxon>
    </lineage>
</organism>
<evidence type="ECO:0000313" key="7">
    <source>
        <dbReference type="EMBL" id="BCE64033.1"/>
    </source>
</evidence>
<dbReference type="EMBL" id="AP023095">
    <property type="protein sequence ID" value="BCE55298.1"/>
    <property type="molecule type" value="Genomic_DNA"/>
</dbReference>
<reference evidence="4" key="4">
    <citation type="submission" date="2020-05" db="EMBL/GenBank/DDBJ databases">
        <title>Complete genome sequence of Bradyrhizobium diazoefficiens XF3 isolated from soybean nodule.</title>
        <authorList>
            <person name="Noda R."/>
            <person name="Kakizaki K."/>
            <person name="Minamisawa K."/>
        </authorList>
    </citation>
    <scope>NUCLEOTIDE SEQUENCE</scope>
    <source>
        <strain evidence="4">XF3</strain>
    </source>
</reference>
<reference evidence="5" key="5">
    <citation type="submission" date="2020-05" db="EMBL/GenBank/DDBJ databases">
        <title>Complete genome sequence of Bradyrhizobium diazoefficiens XF4 isolated from soybean nodule.</title>
        <authorList>
            <person name="Noda R."/>
            <person name="Kakizaki K."/>
            <person name="Minamisawa K."/>
        </authorList>
    </citation>
    <scope>NUCLEOTIDE SEQUENCE</scope>
    <source>
        <strain evidence="5">XF4</strain>
    </source>
</reference>
<evidence type="ECO:0000313" key="6">
    <source>
        <dbReference type="EMBL" id="BCE55298.1"/>
    </source>
</evidence>
<dbReference type="EMBL" id="AP023097">
    <property type="protein sequence ID" value="BCE72620.1"/>
    <property type="molecule type" value="Genomic_DNA"/>
</dbReference>
<reference evidence="9" key="9">
    <citation type="submission" date="2020-05" db="EMBL/GenBank/DDBJ databases">
        <title>Complete genome sequence of Bradyrhizobium diazoefficiens XF9 isolated from soybean nodule.</title>
        <authorList>
            <person name="Noda R."/>
            <person name="Kakizaki K."/>
            <person name="Minamisawa K."/>
        </authorList>
    </citation>
    <scope>NUCLEOTIDE SEQUENCE</scope>
    <source>
        <strain evidence="9">XF9</strain>
    </source>
</reference>
<evidence type="ECO:0000313" key="10">
    <source>
        <dbReference type="EMBL" id="BCE89958.1"/>
    </source>
</evidence>
<protein>
    <submittedName>
        <fullName evidence="5">Uncharacterized protein</fullName>
    </submittedName>
</protein>
<reference evidence="2" key="1">
    <citation type="submission" date="2020-05" db="EMBL/GenBank/DDBJ databases">
        <title>Complete genome sequence of Bradyrhizobium diazoefficiens XF1 isolated from soybean nodule.</title>
        <authorList>
            <person name="Noda R."/>
            <person name="Kakizaki K."/>
            <person name="Minamisawa K."/>
        </authorList>
    </citation>
    <scope>NUCLEOTIDE SEQUENCE</scope>
    <source>
        <strain evidence="2">XF1</strain>
    </source>
</reference>
<dbReference type="EMBL" id="AP023092">
    <property type="protein sequence ID" value="BCE29011.1"/>
    <property type="molecule type" value="Genomic_DNA"/>
</dbReference>
<feature type="region of interest" description="Disordered" evidence="1">
    <location>
        <begin position="45"/>
        <end position="91"/>
    </location>
</feature>